<dbReference type="InterPro" id="IPR027417">
    <property type="entry name" value="P-loop_NTPase"/>
</dbReference>
<reference evidence="1" key="1">
    <citation type="submission" date="2021-03" db="EMBL/GenBank/DDBJ databases">
        <title>Genomic Encyclopedia of Type Strains, Phase IV (KMG-V): Genome sequencing to study the core and pangenomes of soil and plant-associated prokaryotes.</title>
        <authorList>
            <person name="Whitman W."/>
        </authorList>
    </citation>
    <scope>NUCLEOTIDE SEQUENCE</scope>
    <source>
        <strain evidence="1">C4</strain>
    </source>
</reference>
<sequence>MYLKNLVNHAIATKTFNVSEFFKLCSELDINFKTLFKTKRDLKKNFKNIFEEFLEKIKNMEIIARCKYLLDLDSITPKQAEILKNMKKNYLSTILVGKGGGKDFMTSLLFNDELIDLVLSEVNYTRVDFINIAPNADLAHNVFFREFKQWFNRCKLWKIFKKSDKSPIKINSTSIKIGEIVKITSGHSRSASFEGTNPKCIVIDEISDENFLNAEKIFYQAKSSVQTRWGKEGKVVMISWTRFPTPNPLDDVGYKIYSENLGIGEVYSFKGATWDVNTYRSKSDFDDDYTRNNSLAKKMYECEPPELSNYFINAEKLKNCYINSINKDYATSRFKCEPLFSWSPTYDDNDGKVKLNFKLLSNTKNNEFLNSNLQKSIDLYVHFDLSIKHDSTGIAIAYYDKNNNTVNLANLIELKPTNNHIVDYNSLEEFISYLKSNFSLKLSFDQFNSQAFIQKFGGERISKSIDNWKIFQQLVENNELLINCKPEIWDKLYLQILQHQINENKVIYYGKNSPDLADCVVPAVYNCYLNNSKVIPSDVLNELLEDVRHSNNYDITIL</sequence>
<comment type="caution">
    <text evidence="1">The sequence shown here is derived from an EMBL/GenBank/DDBJ whole genome shotgun (WGS) entry which is preliminary data.</text>
</comment>
<accession>A0A8J7RET3</accession>
<evidence type="ECO:0008006" key="3">
    <source>
        <dbReference type="Google" id="ProtNLM"/>
    </source>
</evidence>
<dbReference type="Gene3D" id="3.40.50.300">
    <property type="entry name" value="P-loop containing nucleotide triphosphate hydrolases"/>
    <property type="match status" value="1"/>
</dbReference>
<dbReference type="OrthoDB" id="61775at2157"/>
<protein>
    <recommendedName>
        <fullName evidence="3">Terminase large subunit</fullName>
    </recommendedName>
</protein>
<dbReference type="Proteomes" id="UP000740329">
    <property type="component" value="Unassembled WGS sequence"/>
</dbReference>
<dbReference type="RefSeq" id="WP_209591440.1">
    <property type="nucleotide sequence ID" value="NZ_JAGGMU010000004.1"/>
</dbReference>
<name>A0A8J7RET3_METVO</name>
<dbReference type="AlphaFoldDB" id="A0A8J7RET3"/>
<dbReference type="EMBL" id="JAGGMV010000004">
    <property type="protein sequence ID" value="MBP2201917.1"/>
    <property type="molecule type" value="Genomic_DNA"/>
</dbReference>
<organism evidence="1 2">
    <name type="scientific">Methanococcus voltae</name>
    <dbReference type="NCBI Taxonomy" id="2188"/>
    <lineage>
        <taxon>Archaea</taxon>
        <taxon>Methanobacteriati</taxon>
        <taxon>Methanobacteriota</taxon>
        <taxon>Methanomada group</taxon>
        <taxon>Methanococci</taxon>
        <taxon>Methanococcales</taxon>
        <taxon>Methanococcaceae</taxon>
        <taxon>Methanococcus</taxon>
    </lineage>
</organism>
<evidence type="ECO:0000313" key="1">
    <source>
        <dbReference type="EMBL" id="MBP2201917.1"/>
    </source>
</evidence>
<gene>
    <name evidence="1" type="ORF">J3E07_001357</name>
</gene>
<evidence type="ECO:0000313" key="2">
    <source>
        <dbReference type="Proteomes" id="UP000740329"/>
    </source>
</evidence>
<proteinExistence type="predicted"/>